<feature type="compositionally biased region" description="Low complexity" evidence="1">
    <location>
        <begin position="103"/>
        <end position="139"/>
    </location>
</feature>
<proteinExistence type="predicted"/>
<dbReference type="KEGG" id="awe:JG540_07785"/>
<feature type="compositionally biased region" description="Basic residues" evidence="1">
    <location>
        <begin position="1"/>
        <end position="12"/>
    </location>
</feature>
<name>A0A7T7M9N0_9ACTO</name>
<feature type="region of interest" description="Disordered" evidence="1">
    <location>
        <begin position="1"/>
        <end position="32"/>
    </location>
</feature>
<dbReference type="AlphaFoldDB" id="A0A7T7M9N0"/>
<organism evidence="2 3">
    <name type="scientific">Actinomyces weissii</name>
    <dbReference type="NCBI Taxonomy" id="675090"/>
    <lineage>
        <taxon>Bacteria</taxon>
        <taxon>Bacillati</taxon>
        <taxon>Actinomycetota</taxon>
        <taxon>Actinomycetes</taxon>
        <taxon>Actinomycetales</taxon>
        <taxon>Actinomycetaceae</taxon>
        <taxon>Actinomyces</taxon>
    </lineage>
</organism>
<evidence type="ECO:0000313" key="3">
    <source>
        <dbReference type="Proteomes" id="UP000595895"/>
    </source>
</evidence>
<dbReference type="Proteomes" id="UP000595895">
    <property type="component" value="Chromosome"/>
</dbReference>
<protein>
    <submittedName>
        <fullName evidence="2">Uncharacterized protein</fullName>
    </submittedName>
</protein>
<keyword evidence="3" id="KW-1185">Reference proteome</keyword>
<evidence type="ECO:0000256" key="1">
    <source>
        <dbReference type="SAM" id="MobiDB-lite"/>
    </source>
</evidence>
<sequence length="145" mass="14745">MRRHARRNRRRPAASLQESDSPHPAAPLQPPVPAVAPLVLRDAVALRSAAVGSNLAPLGLRDAVALRSADVGSNLAPLGLRDAVALRSAAVGSNLAPLGLRDAAPGSRCASASPSPRSHRASAPTAPTTPTPRHASPPANLGGQR</sequence>
<reference evidence="2 3" key="1">
    <citation type="submission" date="2020-12" db="EMBL/GenBank/DDBJ databases">
        <authorList>
            <person name="Zhou J."/>
        </authorList>
    </citation>
    <scope>NUCLEOTIDE SEQUENCE [LARGE SCALE GENOMIC DNA]</scope>
    <source>
        <strain evidence="2 3">CCUG 61299</strain>
    </source>
</reference>
<dbReference type="RefSeq" id="WP_200275129.1">
    <property type="nucleotide sequence ID" value="NZ_CP066802.1"/>
</dbReference>
<gene>
    <name evidence="2" type="ORF">JG540_07785</name>
</gene>
<accession>A0A7T7M9N0</accession>
<dbReference type="EMBL" id="CP066802">
    <property type="protein sequence ID" value="QQM66947.1"/>
    <property type="molecule type" value="Genomic_DNA"/>
</dbReference>
<evidence type="ECO:0000313" key="2">
    <source>
        <dbReference type="EMBL" id="QQM66947.1"/>
    </source>
</evidence>
<feature type="region of interest" description="Disordered" evidence="1">
    <location>
        <begin position="96"/>
        <end position="145"/>
    </location>
</feature>